<gene>
    <name evidence="11" type="ORF">BN1095_480053</name>
    <name evidence="9" type="ORF">BN1096_310058</name>
    <name evidence="10" type="ORF">BN1097_320057</name>
</gene>
<evidence type="ECO:0000313" key="11">
    <source>
        <dbReference type="EMBL" id="CDT44656.1"/>
    </source>
</evidence>
<dbReference type="FunFam" id="3.30.565.10:FF:000006">
    <property type="entry name" value="Sensor histidine kinase WalK"/>
    <property type="match status" value="1"/>
</dbReference>
<dbReference type="InterPro" id="IPR003594">
    <property type="entry name" value="HATPase_dom"/>
</dbReference>
<dbReference type="CDD" id="cd00075">
    <property type="entry name" value="HATPase"/>
    <property type="match status" value="1"/>
</dbReference>
<dbReference type="SMART" id="SM00388">
    <property type="entry name" value="HisKA"/>
    <property type="match status" value="1"/>
</dbReference>
<dbReference type="CDD" id="cd00082">
    <property type="entry name" value="HisKA"/>
    <property type="match status" value="1"/>
</dbReference>
<organism evidence="11">
    <name type="scientific">Clostridioides difficile</name>
    <name type="common">Peptoclostridium difficile</name>
    <dbReference type="NCBI Taxonomy" id="1496"/>
    <lineage>
        <taxon>Bacteria</taxon>
        <taxon>Bacillati</taxon>
        <taxon>Bacillota</taxon>
        <taxon>Clostridia</taxon>
        <taxon>Peptostreptococcales</taxon>
        <taxon>Peptostreptococcaceae</taxon>
        <taxon>Clostridioides</taxon>
    </lineage>
</organism>
<dbReference type="GO" id="GO:0016020">
    <property type="term" value="C:membrane"/>
    <property type="evidence" value="ECO:0007669"/>
    <property type="project" value="UniProtKB-SubCell"/>
</dbReference>
<protein>
    <recommendedName>
        <fullName evidence="3">histidine kinase</fullName>
        <ecNumber evidence="3">2.7.13.3</ecNumber>
    </recommendedName>
</protein>
<evidence type="ECO:0000256" key="7">
    <source>
        <dbReference type="ARBA" id="ARBA00023012"/>
    </source>
</evidence>
<accession>A0A069AYG3</accession>
<dbReference type="PROSITE" id="PS50109">
    <property type="entry name" value="HIS_KIN"/>
    <property type="match status" value="1"/>
</dbReference>
<dbReference type="SUPFAM" id="SSF55874">
    <property type="entry name" value="ATPase domain of HSP90 chaperone/DNA topoisomerase II/histidine kinase"/>
    <property type="match status" value="1"/>
</dbReference>
<reference evidence="11" key="1">
    <citation type="submission" date="2014-07" db="EMBL/GenBank/DDBJ databases">
        <authorList>
            <person name="Monot Marc"/>
        </authorList>
    </citation>
    <scope>NUCLEOTIDE SEQUENCE</scope>
    <source>
        <strain evidence="11">7032989</strain>
        <strain evidence="10">7032994</strain>
    </source>
</reference>
<evidence type="ECO:0000256" key="2">
    <source>
        <dbReference type="ARBA" id="ARBA00004370"/>
    </source>
</evidence>
<dbReference type="Gene3D" id="3.30.565.10">
    <property type="entry name" value="Histidine kinase-like ATPase, C-terminal domain"/>
    <property type="match status" value="1"/>
</dbReference>
<dbReference type="SUPFAM" id="SSF47384">
    <property type="entry name" value="Homodimeric domain of signal transducing histidine kinase"/>
    <property type="match status" value="1"/>
</dbReference>
<dbReference type="EMBL" id="LK932368">
    <property type="protein sequence ID" value="CDS84714.1"/>
    <property type="molecule type" value="Genomic_DNA"/>
</dbReference>
<dbReference type="PRINTS" id="PR00344">
    <property type="entry name" value="BCTRLSENSOR"/>
</dbReference>
<dbReference type="InterPro" id="IPR005467">
    <property type="entry name" value="His_kinase_dom"/>
</dbReference>
<dbReference type="EMBL" id="LK933160">
    <property type="protein sequence ID" value="CDT44656.1"/>
    <property type="molecule type" value="Genomic_DNA"/>
</dbReference>
<keyword evidence="7" id="KW-0902">Two-component regulatory system</keyword>
<sequence>MKMDEQTIILFLLLLSIGLLFLSIFAFSKLGHIYKRLKDIEEILADVRIGDENRKILIKPCDVMAPLVYQLNEIVYDYENKLLSLKKSDKASRQLMTSLSHDVRTPLTTLIGYLDAVHSGIVIEQEREEYLEIARRRAYDLKDYIDVLFDWFRLNSDEFTLSIESVEIAELSRNILKDWIPIFHEKKLNFEIDIPENRLMVNLDPDGYSRVVNNLVQNVLAHSKARQIKITMSEDSRMVLLRVEDDGVGIARENLPHIFERLYKCDKGRSEKGSGLGLSIVSQMVERMGGQISVESEIGKYTIFTVSLPLI</sequence>
<dbReference type="EC" id="2.7.13.3" evidence="3"/>
<name>A0A069AYG3_CLODI</name>
<dbReference type="InterPro" id="IPR036097">
    <property type="entry name" value="HisK_dim/P_sf"/>
</dbReference>
<evidence type="ECO:0000256" key="5">
    <source>
        <dbReference type="ARBA" id="ARBA00022679"/>
    </source>
</evidence>
<feature type="domain" description="Histidine kinase" evidence="8">
    <location>
        <begin position="98"/>
        <end position="311"/>
    </location>
</feature>
<dbReference type="Pfam" id="PF02518">
    <property type="entry name" value="HATPase_c"/>
    <property type="match status" value="1"/>
</dbReference>
<keyword evidence="5 11" id="KW-0808">Transferase</keyword>
<comment type="subcellular location">
    <subcellularLocation>
        <location evidence="2">Membrane</location>
    </subcellularLocation>
</comment>
<evidence type="ECO:0000256" key="4">
    <source>
        <dbReference type="ARBA" id="ARBA00022553"/>
    </source>
</evidence>
<comment type="catalytic activity">
    <reaction evidence="1">
        <text>ATP + protein L-histidine = ADP + protein N-phospho-L-histidine.</text>
        <dbReference type="EC" id="2.7.13.3"/>
    </reaction>
</comment>
<evidence type="ECO:0000313" key="9">
    <source>
        <dbReference type="EMBL" id="CDS84277.1"/>
    </source>
</evidence>
<evidence type="ECO:0000313" key="10">
    <source>
        <dbReference type="EMBL" id="CDS84714.1"/>
    </source>
</evidence>
<evidence type="ECO:0000256" key="6">
    <source>
        <dbReference type="ARBA" id="ARBA00022777"/>
    </source>
</evidence>
<dbReference type="GO" id="GO:0000155">
    <property type="term" value="F:phosphorelay sensor kinase activity"/>
    <property type="evidence" value="ECO:0007669"/>
    <property type="project" value="InterPro"/>
</dbReference>
<dbReference type="Pfam" id="PF00512">
    <property type="entry name" value="HisKA"/>
    <property type="match status" value="1"/>
</dbReference>
<dbReference type="Gene3D" id="1.10.287.130">
    <property type="match status" value="1"/>
</dbReference>
<dbReference type="InterPro" id="IPR004358">
    <property type="entry name" value="Sig_transdc_His_kin-like_C"/>
</dbReference>
<dbReference type="PANTHER" id="PTHR43547:SF2">
    <property type="entry name" value="HYBRID SIGNAL TRANSDUCTION HISTIDINE KINASE C"/>
    <property type="match status" value="1"/>
</dbReference>
<proteinExistence type="predicted"/>
<dbReference type="EMBL" id="LK932482">
    <property type="protein sequence ID" value="CDS84277.1"/>
    <property type="molecule type" value="Genomic_DNA"/>
</dbReference>
<evidence type="ECO:0000256" key="3">
    <source>
        <dbReference type="ARBA" id="ARBA00012438"/>
    </source>
</evidence>
<dbReference type="SMART" id="SM00387">
    <property type="entry name" value="HATPase_c"/>
    <property type="match status" value="1"/>
</dbReference>
<dbReference type="InterPro" id="IPR036890">
    <property type="entry name" value="HATPase_C_sf"/>
</dbReference>
<evidence type="ECO:0000256" key="1">
    <source>
        <dbReference type="ARBA" id="ARBA00000085"/>
    </source>
</evidence>
<keyword evidence="6 11" id="KW-0418">Kinase</keyword>
<dbReference type="AlphaFoldDB" id="A0A069AYG3"/>
<dbReference type="InterPro" id="IPR003661">
    <property type="entry name" value="HisK_dim/P_dom"/>
</dbReference>
<dbReference type="PANTHER" id="PTHR43547">
    <property type="entry name" value="TWO-COMPONENT HISTIDINE KINASE"/>
    <property type="match status" value="1"/>
</dbReference>
<keyword evidence="4" id="KW-0597">Phosphoprotein</keyword>
<evidence type="ECO:0000259" key="8">
    <source>
        <dbReference type="PROSITE" id="PS50109"/>
    </source>
</evidence>
<dbReference type="RefSeq" id="WP_021366293.1">
    <property type="nucleotide sequence ID" value="NZ_BBYB01000201.1"/>
</dbReference>